<accession>A0A4R2KR17</accession>
<dbReference type="GO" id="GO:0005524">
    <property type="term" value="F:ATP binding"/>
    <property type="evidence" value="ECO:0007669"/>
    <property type="project" value="UniProtKB-UniRule"/>
</dbReference>
<comment type="catalytic activity">
    <reaction evidence="10 11">
        <text>tRNA(Gly) + glycine + ATP = glycyl-tRNA(Gly) + AMP + diphosphate</text>
        <dbReference type="Rhea" id="RHEA:16013"/>
        <dbReference type="Rhea" id="RHEA-COMP:9664"/>
        <dbReference type="Rhea" id="RHEA-COMP:9683"/>
        <dbReference type="ChEBI" id="CHEBI:30616"/>
        <dbReference type="ChEBI" id="CHEBI:33019"/>
        <dbReference type="ChEBI" id="CHEBI:57305"/>
        <dbReference type="ChEBI" id="CHEBI:78442"/>
        <dbReference type="ChEBI" id="CHEBI:78522"/>
        <dbReference type="ChEBI" id="CHEBI:456215"/>
        <dbReference type="EC" id="6.1.1.14"/>
    </reaction>
</comment>
<evidence type="ECO:0000256" key="5">
    <source>
        <dbReference type="ARBA" id="ARBA00022598"/>
    </source>
</evidence>
<dbReference type="PROSITE" id="PS50861">
    <property type="entry name" value="AA_TRNA_LIGASE_II_GLYAB"/>
    <property type="match status" value="1"/>
</dbReference>
<protein>
    <recommendedName>
        <fullName evidence="11">Glycine--tRNA ligase beta subunit</fullName>
        <ecNumber evidence="11">6.1.1.14</ecNumber>
    </recommendedName>
    <alternativeName>
        <fullName evidence="11">Glycyl-tRNA synthetase beta subunit</fullName>
        <shortName evidence="11">GlyRS</shortName>
    </alternativeName>
</protein>
<evidence type="ECO:0000256" key="10">
    <source>
        <dbReference type="ARBA" id="ARBA00047937"/>
    </source>
</evidence>
<proteinExistence type="inferred from homology"/>
<evidence type="ECO:0000259" key="12">
    <source>
        <dbReference type="Pfam" id="PF05746"/>
    </source>
</evidence>
<dbReference type="RefSeq" id="WP_117319304.1">
    <property type="nucleotide sequence ID" value="NZ_QQSW01000022.1"/>
</dbReference>
<dbReference type="NCBIfam" id="TIGR00211">
    <property type="entry name" value="glyS"/>
    <property type="match status" value="1"/>
</dbReference>
<dbReference type="Pfam" id="PF02092">
    <property type="entry name" value="tRNA_synt_2f"/>
    <property type="match status" value="1"/>
</dbReference>
<dbReference type="PANTHER" id="PTHR30075:SF2">
    <property type="entry name" value="GLYCINE--TRNA LIGASE, CHLOROPLASTIC_MITOCHONDRIAL 2"/>
    <property type="match status" value="1"/>
</dbReference>
<dbReference type="Pfam" id="PF05746">
    <property type="entry name" value="DALR_1"/>
    <property type="match status" value="1"/>
</dbReference>
<keyword evidence="8 11" id="KW-0648">Protein biosynthesis</keyword>
<keyword evidence="7 11" id="KW-0067">ATP-binding</keyword>
<dbReference type="GO" id="GO:0006420">
    <property type="term" value="P:arginyl-tRNA aminoacylation"/>
    <property type="evidence" value="ECO:0007669"/>
    <property type="project" value="InterPro"/>
</dbReference>
<dbReference type="EC" id="6.1.1.14" evidence="11"/>
<dbReference type="GO" id="GO:0006426">
    <property type="term" value="P:glycyl-tRNA aminoacylation"/>
    <property type="evidence" value="ECO:0007669"/>
    <property type="project" value="UniProtKB-UniRule"/>
</dbReference>
<keyword evidence="14" id="KW-1185">Reference proteome</keyword>
<evidence type="ECO:0000256" key="4">
    <source>
        <dbReference type="ARBA" id="ARBA00022490"/>
    </source>
</evidence>
<dbReference type="PANTHER" id="PTHR30075">
    <property type="entry name" value="GLYCYL-TRNA SYNTHETASE"/>
    <property type="match status" value="1"/>
</dbReference>
<dbReference type="InterPro" id="IPR008909">
    <property type="entry name" value="DALR_anticod-bd"/>
</dbReference>
<comment type="subcellular location">
    <subcellularLocation>
        <location evidence="1 11">Cytoplasm</location>
    </subcellularLocation>
</comment>
<dbReference type="GO" id="GO:0004820">
    <property type="term" value="F:glycine-tRNA ligase activity"/>
    <property type="evidence" value="ECO:0007669"/>
    <property type="project" value="UniProtKB-UniRule"/>
</dbReference>
<keyword evidence="4 11" id="KW-0963">Cytoplasm</keyword>
<evidence type="ECO:0000313" key="13">
    <source>
        <dbReference type="EMBL" id="TCO72578.1"/>
    </source>
</evidence>
<dbReference type="InterPro" id="IPR006194">
    <property type="entry name" value="Gly-tRNA-synth_heterodimer"/>
</dbReference>
<sequence length="693" mass="75855">MSTAAVLVELGTEELPPTSLAALGLAFRDGIVAALKEQGLVIHGDAQWYATPRRLAVVIDAVETQAAATTITLLGPPADRARTNTGDWSPAALGFARKQGIEPAQLQEIDTEKGLRLGLQQEQAGASLRDVLIDAINSSISNLPIAKRMRWGSSRVEFVRPAHWVVALVDEDVVQGEVLGIATGRTTRGHRVHSNHDIELSAPGDYVSTLEAARVVPEVARRRQMILDQVKVEASAIGAHAVIDDDLLDEVTGLVEWPVALTGAFEARFLDVPAEALISSMKEHQKYFHLVDDGGKLLPNFITISNIESKDPIQVIAGNERVIRPRLSDAAFFYEQDRRKTLDSRVDSLEQVVFQKALGTLYDKTLRLTGLARGLAGTLGADPAHCERAARLAKTDLVSEMVLEFADLQGIAGAYYARNDGEPEAVATALQQQYWPRFSGDRLPSEPVATCLALADRLDTLVGIFGIGQPPTGSRDPFALRRASLAVLRILVEKAIDTDLRVCLELARDQYPQGVLGTDSIDPVLDYMLERFRAWFEDEGIPAEHFRAVAALGLTRPLEFQQRVHAVHRFSQLPESAALAAANKRVANILGKLDREHSFASVDPTRFVETEEGALWQSLAQSGDAARQQLAAGAYTEALAELAALRDPVDAFFDRVMVNAEDESLRRNRLNLLHELRQVFMQVADISQLVVSR</sequence>
<dbReference type="HAMAP" id="MF_00255">
    <property type="entry name" value="Gly_tRNA_synth_beta"/>
    <property type="match status" value="1"/>
</dbReference>
<dbReference type="EMBL" id="SLWX01000018">
    <property type="protein sequence ID" value="TCO72578.1"/>
    <property type="molecule type" value="Genomic_DNA"/>
</dbReference>
<keyword evidence="5 11" id="KW-0436">Ligase</keyword>
<dbReference type="GO" id="GO:0004814">
    <property type="term" value="F:arginine-tRNA ligase activity"/>
    <property type="evidence" value="ECO:0007669"/>
    <property type="project" value="InterPro"/>
</dbReference>
<dbReference type="AlphaFoldDB" id="A0A4R2KR17"/>
<gene>
    <name evidence="11" type="primary">glyS</name>
    <name evidence="13" type="ORF">EV688_1185</name>
</gene>
<evidence type="ECO:0000256" key="7">
    <source>
        <dbReference type="ARBA" id="ARBA00022840"/>
    </source>
</evidence>
<comment type="similarity">
    <text evidence="2 11">Belongs to the class-II aminoacyl-tRNA synthetase family.</text>
</comment>
<keyword evidence="6 11" id="KW-0547">Nucleotide-binding</keyword>
<keyword evidence="9 11" id="KW-0030">Aminoacyl-tRNA synthetase</keyword>
<dbReference type="PRINTS" id="PR01045">
    <property type="entry name" value="TRNASYNTHGB"/>
</dbReference>
<dbReference type="Proteomes" id="UP000294980">
    <property type="component" value="Unassembled WGS sequence"/>
</dbReference>
<comment type="subunit">
    <text evidence="3 11">Tetramer of two alpha and two beta subunits.</text>
</comment>
<evidence type="ECO:0000256" key="9">
    <source>
        <dbReference type="ARBA" id="ARBA00023146"/>
    </source>
</evidence>
<comment type="caution">
    <text evidence="13">The sequence shown here is derived from an EMBL/GenBank/DDBJ whole genome shotgun (WGS) entry which is preliminary data.</text>
</comment>
<organism evidence="13 14">
    <name type="scientific">Chromatocurvus halotolerans</name>
    <dbReference type="NCBI Taxonomy" id="1132028"/>
    <lineage>
        <taxon>Bacteria</taxon>
        <taxon>Pseudomonadati</taxon>
        <taxon>Pseudomonadota</taxon>
        <taxon>Gammaproteobacteria</taxon>
        <taxon>Cellvibrionales</taxon>
        <taxon>Halieaceae</taxon>
        <taxon>Chromatocurvus</taxon>
    </lineage>
</organism>
<evidence type="ECO:0000313" key="14">
    <source>
        <dbReference type="Proteomes" id="UP000294980"/>
    </source>
</evidence>
<feature type="domain" description="DALR anticodon binding" evidence="12">
    <location>
        <begin position="581"/>
        <end position="682"/>
    </location>
</feature>
<evidence type="ECO:0000256" key="3">
    <source>
        <dbReference type="ARBA" id="ARBA00011209"/>
    </source>
</evidence>
<dbReference type="SUPFAM" id="SSF109604">
    <property type="entry name" value="HD-domain/PDEase-like"/>
    <property type="match status" value="1"/>
</dbReference>
<dbReference type="OrthoDB" id="9775440at2"/>
<dbReference type="InterPro" id="IPR015944">
    <property type="entry name" value="Gly-tRNA-synth_bsu"/>
</dbReference>
<evidence type="ECO:0000256" key="11">
    <source>
        <dbReference type="HAMAP-Rule" id="MF_00255"/>
    </source>
</evidence>
<reference evidence="13 14" key="1">
    <citation type="submission" date="2019-03" db="EMBL/GenBank/DDBJ databases">
        <title>Genomic Encyclopedia of Type Strains, Phase IV (KMG-IV): sequencing the most valuable type-strain genomes for metagenomic binning, comparative biology and taxonomic classification.</title>
        <authorList>
            <person name="Goeker M."/>
        </authorList>
    </citation>
    <scope>NUCLEOTIDE SEQUENCE [LARGE SCALE GENOMIC DNA]</scope>
    <source>
        <strain evidence="13 14">DSM 23344</strain>
    </source>
</reference>
<evidence type="ECO:0000256" key="2">
    <source>
        <dbReference type="ARBA" id="ARBA00008226"/>
    </source>
</evidence>
<evidence type="ECO:0000256" key="6">
    <source>
        <dbReference type="ARBA" id="ARBA00022741"/>
    </source>
</evidence>
<name>A0A4R2KR17_9GAMM</name>
<dbReference type="GO" id="GO:0005829">
    <property type="term" value="C:cytosol"/>
    <property type="evidence" value="ECO:0007669"/>
    <property type="project" value="TreeGrafter"/>
</dbReference>
<evidence type="ECO:0000256" key="1">
    <source>
        <dbReference type="ARBA" id="ARBA00004496"/>
    </source>
</evidence>
<evidence type="ECO:0000256" key="8">
    <source>
        <dbReference type="ARBA" id="ARBA00022917"/>
    </source>
</evidence>